<proteinExistence type="predicted"/>
<feature type="non-terminal residue" evidence="1">
    <location>
        <position position="1"/>
    </location>
</feature>
<name>A0A3E2H990_SCYLI</name>
<dbReference type="Proteomes" id="UP000258309">
    <property type="component" value="Unassembled WGS sequence"/>
</dbReference>
<dbReference type="AlphaFoldDB" id="A0A3E2H990"/>
<protein>
    <submittedName>
        <fullName evidence="1">Uncharacterized protein</fullName>
    </submittedName>
</protein>
<reference evidence="1 2" key="1">
    <citation type="submission" date="2018-05" db="EMBL/GenBank/DDBJ databases">
        <title>Draft genome sequence of Scytalidium lignicola DSM 105466, a ubiquitous saprotrophic fungus.</title>
        <authorList>
            <person name="Buettner E."/>
            <person name="Gebauer A.M."/>
            <person name="Hofrichter M."/>
            <person name="Liers C."/>
            <person name="Kellner H."/>
        </authorList>
    </citation>
    <scope>NUCLEOTIDE SEQUENCE [LARGE SCALE GENOMIC DNA]</scope>
    <source>
        <strain evidence="1 2">DSM 105466</strain>
    </source>
</reference>
<gene>
    <name evidence="1" type="ORF">B7463_g6562</name>
</gene>
<organism evidence="1 2">
    <name type="scientific">Scytalidium lignicola</name>
    <name type="common">Hyphomycete</name>
    <dbReference type="NCBI Taxonomy" id="5539"/>
    <lineage>
        <taxon>Eukaryota</taxon>
        <taxon>Fungi</taxon>
        <taxon>Dikarya</taxon>
        <taxon>Ascomycota</taxon>
        <taxon>Pezizomycotina</taxon>
        <taxon>Leotiomycetes</taxon>
        <taxon>Leotiomycetes incertae sedis</taxon>
        <taxon>Scytalidium</taxon>
    </lineage>
</organism>
<feature type="non-terminal residue" evidence="1">
    <location>
        <position position="201"/>
    </location>
</feature>
<evidence type="ECO:0000313" key="1">
    <source>
        <dbReference type="EMBL" id="RFU29751.1"/>
    </source>
</evidence>
<dbReference type="OrthoDB" id="4196148at2759"/>
<comment type="caution">
    <text evidence="1">The sequence shown here is derived from an EMBL/GenBank/DDBJ whole genome shotgun (WGS) entry which is preliminary data.</text>
</comment>
<sequence length="201" mass="22184">MDATNELPSYEDVHLDSAPTVSDSRVYSLMTLTLDPSGLSIGPLPTEQPDMPVHYALSSSLLKVNLGSPPGFLSQPISKKKAWEFCIPVPLEGIDIRTAVDPIFTLGTSDEPTVTQHHLLQFYDAKWVSYESSADGEAIAFEKQGGEQSNGMPMLTLVKNLDEDTMDFLVSAWCVKLWEEVGRVARNQRRFSSGRRFSSAS</sequence>
<dbReference type="EMBL" id="NCSJ02000118">
    <property type="protein sequence ID" value="RFU29751.1"/>
    <property type="molecule type" value="Genomic_DNA"/>
</dbReference>
<evidence type="ECO:0000313" key="2">
    <source>
        <dbReference type="Proteomes" id="UP000258309"/>
    </source>
</evidence>
<keyword evidence="2" id="KW-1185">Reference proteome</keyword>
<accession>A0A3E2H990</accession>